<keyword evidence="5" id="KW-1185">Reference proteome</keyword>
<feature type="domain" description="C2H2-type" evidence="2">
    <location>
        <begin position="156"/>
        <end position="178"/>
    </location>
</feature>
<feature type="region of interest" description="Disordered" evidence="1">
    <location>
        <begin position="121"/>
        <end position="151"/>
    </location>
</feature>
<reference evidence="4 5" key="2">
    <citation type="journal article" date="2023" name="Nucleic Acids Res.">
        <title>The hologenome of Daphnia magna reveals possible DNA methylation and microbiome-mediated evolution of the host genome.</title>
        <authorList>
            <person name="Chaturvedi A."/>
            <person name="Li X."/>
            <person name="Dhandapani V."/>
            <person name="Marshall H."/>
            <person name="Kissane S."/>
            <person name="Cuenca-Cambronero M."/>
            <person name="Asole G."/>
            <person name="Calvet F."/>
            <person name="Ruiz-Romero M."/>
            <person name="Marangio P."/>
            <person name="Guigo R."/>
            <person name="Rago D."/>
            <person name="Mirbahai L."/>
            <person name="Eastwood N."/>
            <person name="Colbourne J.K."/>
            <person name="Zhou J."/>
            <person name="Mallon E."/>
            <person name="Orsini L."/>
        </authorList>
    </citation>
    <scope>NUCLEOTIDE SEQUENCE [LARGE SCALE GENOMIC DNA]</scope>
    <source>
        <strain evidence="4">LRV0_1</strain>
    </source>
</reference>
<dbReference type="AlphaFoldDB" id="A0A0N8DAA9"/>
<accession>A0A0N8DAA9</accession>
<gene>
    <name evidence="4" type="ORF">OUZ56_004625</name>
</gene>
<feature type="region of interest" description="Disordered" evidence="1">
    <location>
        <begin position="43"/>
        <end position="72"/>
    </location>
</feature>
<dbReference type="EMBL" id="JAOYFB010000001">
    <property type="protein sequence ID" value="KAK4002824.1"/>
    <property type="molecule type" value="Genomic_DNA"/>
</dbReference>
<dbReference type="KEGG" id="dmk:116917084"/>
<proteinExistence type="predicted"/>
<reference evidence="3" key="1">
    <citation type="submission" date="2015-10" db="EMBL/GenBank/DDBJ databases">
        <title>EvidentialGene: Evidence-directed Construction of Complete mRNA Transcriptomes without Genomes.</title>
        <authorList>
            <person name="Gilbert D.G."/>
        </authorList>
    </citation>
    <scope>NUCLEOTIDE SEQUENCE</scope>
</reference>
<evidence type="ECO:0000313" key="4">
    <source>
        <dbReference type="EMBL" id="KAK4002824.1"/>
    </source>
</evidence>
<dbReference type="InterPro" id="IPR013087">
    <property type="entry name" value="Znf_C2H2_type"/>
</dbReference>
<sequence>MGMPYQSSVFPRFEAMDRIIHDLANSSAHLNYTRFLDLIADHERNPNQHPHSNWNGHQPSEPSAVGYELSAPKPGPSVVFPTSVTAADTLHAARSLALHDTPSRNETSFKTLCFTELKAENPPSMCQPSTSRRIGVKSEPHDDNAGNERTNPSKRLICGVCNLEMPETKFDDHRYAEHIGLARPYGMSQDFSDAEKRRELKRALLLMKQVSCPYCLRIFTSTLGFQYHQSRCEAEVGDSPKRHIDCYLCGKQVAAFRAHMKIHLKEERQQLVKMLEETKIISCHYCDSKYSTLTGYIYHKDRCRFSPHPPLAPLLKKSNKRKEECEVCGKKVLVLKSHMKLHERALAKTE</sequence>
<feature type="domain" description="C2H2-type" evidence="2">
    <location>
        <begin position="210"/>
        <end position="230"/>
    </location>
</feature>
<dbReference type="OrthoDB" id="7463797at2759"/>
<feature type="domain" description="C2H2-type" evidence="2">
    <location>
        <begin position="323"/>
        <end position="342"/>
    </location>
</feature>
<name>A0A0N8DAA9_9CRUS</name>
<feature type="compositionally biased region" description="Basic and acidic residues" evidence="1">
    <location>
        <begin position="136"/>
        <end position="146"/>
    </location>
</feature>
<dbReference type="Gene3D" id="3.30.160.60">
    <property type="entry name" value="Classic Zinc Finger"/>
    <property type="match status" value="1"/>
</dbReference>
<feature type="domain" description="C2H2-type" evidence="2">
    <location>
        <begin position="281"/>
        <end position="301"/>
    </location>
</feature>
<dbReference type="Proteomes" id="UP001234178">
    <property type="component" value="Unassembled WGS sequence"/>
</dbReference>
<evidence type="ECO:0000313" key="5">
    <source>
        <dbReference type="Proteomes" id="UP001234178"/>
    </source>
</evidence>
<dbReference type="EMBL" id="GDIQ01052377">
    <property type="protein sequence ID" value="JAN42360.1"/>
    <property type="molecule type" value="Transcribed_RNA"/>
</dbReference>
<feature type="domain" description="C2H2-type" evidence="2">
    <location>
        <begin position="244"/>
        <end position="263"/>
    </location>
</feature>
<evidence type="ECO:0000259" key="2">
    <source>
        <dbReference type="SMART" id="SM00355"/>
    </source>
</evidence>
<evidence type="ECO:0000256" key="1">
    <source>
        <dbReference type="SAM" id="MobiDB-lite"/>
    </source>
</evidence>
<organism evidence="3">
    <name type="scientific">Daphnia magna</name>
    <dbReference type="NCBI Taxonomy" id="35525"/>
    <lineage>
        <taxon>Eukaryota</taxon>
        <taxon>Metazoa</taxon>
        <taxon>Ecdysozoa</taxon>
        <taxon>Arthropoda</taxon>
        <taxon>Crustacea</taxon>
        <taxon>Branchiopoda</taxon>
        <taxon>Diplostraca</taxon>
        <taxon>Cladocera</taxon>
        <taxon>Anomopoda</taxon>
        <taxon>Daphniidae</taxon>
        <taxon>Daphnia</taxon>
    </lineage>
</organism>
<evidence type="ECO:0000313" key="3">
    <source>
        <dbReference type="EMBL" id="JAN42360.1"/>
    </source>
</evidence>
<dbReference type="SMART" id="SM00355">
    <property type="entry name" value="ZnF_C2H2"/>
    <property type="match status" value="5"/>
</dbReference>
<feature type="compositionally biased region" description="Polar residues" evidence="1">
    <location>
        <begin position="47"/>
        <end position="61"/>
    </location>
</feature>
<protein>
    <recommendedName>
        <fullName evidence="2">C2H2-type domain-containing protein</fullName>
    </recommendedName>
</protein>